<reference evidence="1 2" key="1">
    <citation type="submission" date="2023-12" db="EMBL/GenBank/DDBJ databases">
        <title>30 novel species of actinomycetes from the DSMZ collection.</title>
        <authorList>
            <person name="Nouioui I."/>
        </authorList>
    </citation>
    <scope>NUCLEOTIDE SEQUENCE [LARGE SCALE GENOMIC DNA]</scope>
    <source>
        <strain evidence="1 2">DSM 41528</strain>
    </source>
</reference>
<name>A0ABU7NL51_9ACTN</name>
<dbReference type="Proteomes" id="UP001307760">
    <property type="component" value="Unassembled WGS sequence"/>
</dbReference>
<keyword evidence="2" id="KW-1185">Reference proteome</keyword>
<protein>
    <submittedName>
        <fullName evidence="1">Uncharacterized protein</fullName>
    </submittedName>
</protein>
<sequence length="104" mass="11123">MPDRMIQILPIGTPVWVAQAARPDGMRRALCGDGVVTALVCCTACHDRWLAGRHVTPALYRRIVASCRQPAGFVATVRGLPVTVTPDDDTVLAVPITSDERSAA</sequence>
<dbReference type="EMBL" id="JAZBJP010000002">
    <property type="protein sequence ID" value="MEE4419588.1"/>
    <property type="molecule type" value="Genomic_DNA"/>
</dbReference>
<dbReference type="RefSeq" id="WP_330821271.1">
    <property type="nucleotide sequence ID" value="NZ_JAZBJP010000002.1"/>
</dbReference>
<organism evidence="1 2">
    <name type="scientific">Streptomyces bugieae</name>
    <dbReference type="NCBI Taxonomy" id="3098223"/>
    <lineage>
        <taxon>Bacteria</taxon>
        <taxon>Bacillati</taxon>
        <taxon>Actinomycetota</taxon>
        <taxon>Actinomycetes</taxon>
        <taxon>Kitasatosporales</taxon>
        <taxon>Streptomycetaceae</taxon>
        <taxon>Streptomyces</taxon>
    </lineage>
</organism>
<accession>A0ABU7NL51</accession>
<gene>
    <name evidence="1" type="ORF">V2J85_09505</name>
</gene>
<proteinExistence type="predicted"/>
<evidence type="ECO:0000313" key="2">
    <source>
        <dbReference type="Proteomes" id="UP001307760"/>
    </source>
</evidence>
<evidence type="ECO:0000313" key="1">
    <source>
        <dbReference type="EMBL" id="MEE4419588.1"/>
    </source>
</evidence>
<comment type="caution">
    <text evidence="1">The sequence shown here is derived from an EMBL/GenBank/DDBJ whole genome shotgun (WGS) entry which is preliminary data.</text>
</comment>